<keyword evidence="6" id="KW-0449">Lipoprotein</keyword>
<feature type="binding site" evidence="5">
    <location>
        <position position="183"/>
    </location>
    <ligand>
        <name>molybdate</name>
        <dbReference type="ChEBI" id="CHEBI:36264"/>
    </ligand>
</feature>
<evidence type="ECO:0000256" key="4">
    <source>
        <dbReference type="ARBA" id="ARBA00022729"/>
    </source>
</evidence>
<feature type="binding site" evidence="5">
    <location>
        <position position="156"/>
    </location>
    <ligand>
        <name>molybdate</name>
        <dbReference type="ChEBI" id="CHEBI:36264"/>
    </ligand>
</feature>
<feature type="binding site" evidence="5">
    <location>
        <position position="74"/>
    </location>
    <ligand>
        <name>molybdate</name>
        <dbReference type="ChEBI" id="CHEBI:36264"/>
    </ligand>
</feature>
<evidence type="ECO:0000313" key="7">
    <source>
        <dbReference type="Proteomes" id="UP000321157"/>
    </source>
</evidence>
<dbReference type="GO" id="GO:0030973">
    <property type="term" value="F:molybdate ion binding"/>
    <property type="evidence" value="ECO:0007669"/>
    <property type="project" value="TreeGrafter"/>
</dbReference>
<dbReference type="EMBL" id="BJXX01000154">
    <property type="protein sequence ID" value="GEN35872.1"/>
    <property type="molecule type" value="Genomic_DNA"/>
</dbReference>
<dbReference type="GO" id="GO:1901359">
    <property type="term" value="F:tungstate binding"/>
    <property type="evidence" value="ECO:0007669"/>
    <property type="project" value="UniProtKB-ARBA"/>
</dbReference>
<feature type="binding site" evidence="5">
    <location>
        <position position="46"/>
    </location>
    <ligand>
        <name>molybdate</name>
        <dbReference type="ChEBI" id="CHEBI:36264"/>
    </ligand>
</feature>
<keyword evidence="2 5" id="KW-0500">Molybdenum</keyword>
<dbReference type="GO" id="GO:0015689">
    <property type="term" value="P:molybdate ion transport"/>
    <property type="evidence" value="ECO:0007669"/>
    <property type="project" value="InterPro"/>
</dbReference>
<dbReference type="PIRSF" id="PIRSF004846">
    <property type="entry name" value="ModA"/>
    <property type="match status" value="1"/>
</dbReference>
<dbReference type="PANTHER" id="PTHR30632:SF0">
    <property type="entry name" value="SULFATE-BINDING PROTEIN"/>
    <property type="match status" value="1"/>
</dbReference>
<protein>
    <submittedName>
        <fullName evidence="6">Putative ABC transporter substrate-binding lipoprotein YvgL</fullName>
    </submittedName>
</protein>
<evidence type="ECO:0000256" key="5">
    <source>
        <dbReference type="PIRSR" id="PIRSR004846-1"/>
    </source>
</evidence>
<organism evidence="6 7">
    <name type="scientific">Aneurinibacillus danicus</name>
    <dbReference type="NCBI Taxonomy" id="267746"/>
    <lineage>
        <taxon>Bacteria</taxon>
        <taxon>Bacillati</taxon>
        <taxon>Bacillota</taxon>
        <taxon>Bacilli</taxon>
        <taxon>Bacillales</taxon>
        <taxon>Paenibacillaceae</taxon>
        <taxon>Aneurinibacillus group</taxon>
        <taxon>Aneurinibacillus</taxon>
    </lineage>
</organism>
<dbReference type="CDD" id="cd13537">
    <property type="entry name" value="PBP2_YvgL_like"/>
    <property type="match status" value="1"/>
</dbReference>
<evidence type="ECO:0000256" key="3">
    <source>
        <dbReference type="ARBA" id="ARBA00022723"/>
    </source>
</evidence>
<reference evidence="6 7" key="1">
    <citation type="submission" date="2019-07" db="EMBL/GenBank/DDBJ databases">
        <title>Whole genome shotgun sequence of Aneurinibacillus danicus NBRC 102444.</title>
        <authorList>
            <person name="Hosoyama A."/>
            <person name="Uohara A."/>
            <person name="Ohji S."/>
            <person name="Ichikawa N."/>
        </authorList>
    </citation>
    <scope>NUCLEOTIDE SEQUENCE [LARGE SCALE GENOMIC DNA]</scope>
    <source>
        <strain evidence="6 7">NBRC 102444</strain>
    </source>
</reference>
<evidence type="ECO:0000256" key="2">
    <source>
        <dbReference type="ARBA" id="ARBA00022505"/>
    </source>
</evidence>
<sequence>MRKSISLLLAAVVVIFALVGCGSGSNQEEGNPSNVPKEINVLAAASLTDALNEVKTAFEKKHNGISVTYSFGSSGKLAGQIEQGAPADVFLSASKKDMDRLQEKNAIQKDSRADFARNELVLIVPKSSPLQVGTFEDIKPELLKNIAVGEPESVPAGRYTKETLEKFGMWEKVQDKLVLGKDVRQVLTYVESGNADAGVVYASDAKTSQKVKVLATAKPEWHNPIVYPGAVTTDSKHPEEARQFLAYLKSEEGQKILRKYGFK</sequence>
<proteinExistence type="inferred from homology"/>
<dbReference type="PANTHER" id="PTHR30632">
    <property type="entry name" value="MOLYBDATE-BINDING PERIPLASMIC PROTEIN"/>
    <property type="match status" value="1"/>
</dbReference>
<keyword evidence="3 5" id="KW-0479">Metal-binding</keyword>
<evidence type="ECO:0000256" key="1">
    <source>
        <dbReference type="ARBA" id="ARBA00009175"/>
    </source>
</evidence>
<dbReference type="InterPro" id="IPR005950">
    <property type="entry name" value="ModA"/>
</dbReference>
<evidence type="ECO:0000313" key="6">
    <source>
        <dbReference type="EMBL" id="GEN35872.1"/>
    </source>
</evidence>
<dbReference type="Gene3D" id="3.40.190.10">
    <property type="entry name" value="Periplasmic binding protein-like II"/>
    <property type="match status" value="2"/>
</dbReference>
<keyword evidence="7" id="KW-1185">Reference proteome</keyword>
<dbReference type="InterPro" id="IPR050682">
    <property type="entry name" value="ModA/WtpA"/>
</dbReference>
<dbReference type="FunFam" id="3.40.190.10:FF:000035">
    <property type="entry name" value="Molybdate ABC transporter substrate-binding protein"/>
    <property type="match status" value="1"/>
</dbReference>
<dbReference type="PROSITE" id="PS51257">
    <property type="entry name" value="PROKAR_LIPOPROTEIN"/>
    <property type="match status" value="1"/>
</dbReference>
<dbReference type="Proteomes" id="UP000321157">
    <property type="component" value="Unassembled WGS sequence"/>
</dbReference>
<dbReference type="NCBIfam" id="TIGR01256">
    <property type="entry name" value="modA"/>
    <property type="match status" value="1"/>
</dbReference>
<keyword evidence="4" id="KW-0732">Signal</keyword>
<dbReference type="Pfam" id="PF13531">
    <property type="entry name" value="SBP_bac_11"/>
    <property type="match status" value="1"/>
</dbReference>
<accession>A0A511VF08</accession>
<gene>
    <name evidence="6" type="primary">yvgL</name>
    <name evidence="6" type="ORF">ADA01nite_33320</name>
</gene>
<comment type="similarity">
    <text evidence="1">Belongs to the bacterial solute-binding protein ModA family.</text>
</comment>
<comment type="caution">
    <text evidence="6">The sequence shown here is derived from an EMBL/GenBank/DDBJ whole genome shotgun (WGS) entry which is preliminary data.</text>
</comment>
<dbReference type="GO" id="GO:0046872">
    <property type="term" value="F:metal ion binding"/>
    <property type="evidence" value="ECO:0007669"/>
    <property type="project" value="UniProtKB-KW"/>
</dbReference>
<dbReference type="RefSeq" id="WP_146811381.1">
    <property type="nucleotide sequence ID" value="NZ_BJXX01000154.1"/>
</dbReference>
<dbReference type="InterPro" id="IPR041879">
    <property type="entry name" value="YvgL-like_PBP2"/>
</dbReference>
<dbReference type="SUPFAM" id="SSF53850">
    <property type="entry name" value="Periplasmic binding protein-like II"/>
    <property type="match status" value="1"/>
</dbReference>
<name>A0A511VF08_9BACL</name>
<dbReference type="AlphaFoldDB" id="A0A511VF08"/>
<feature type="binding site" evidence="5">
    <location>
        <position position="201"/>
    </location>
    <ligand>
        <name>molybdate</name>
        <dbReference type="ChEBI" id="CHEBI:36264"/>
    </ligand>
</feature>
<dbReference type="OrthoDB" id="9785015at2"/>